<organism evidence="5 6">
    <name type="scientific">Paenibacillus alginolyticus</name>
    <dbReference type="NCBI Taxonomy" id="59839"/>
    <lineage>
        <taxon>Bacteria</taxon>
        <taxon>Bacillati</taxon>
        <taxon>Bacillota</taxon>
        <taxon>Bacilli</taxon>
        <taxon>Bacillales</taxon>
        <taxon>Paenibacillaceae</taxon>
        <taxon>Paenibacillus</taxon>
    </lineage>
</organism>
<reference evidence="5 6" key="1">
    <citation type="submission" date="2022-05" db="EMBL/GenBank/DDBJ databases">
        <title>Genome Sequencing of Bee-Associated Microbes.</title>
        <authorList>
            <person name="Dunlap C."/>
        </authorList>
    </citation>
    <scope>NUCLEOTIDE SEQUENCE [LARGE SCALE GENOMIC DNA]</scope>
    <source>
        <strain evidence="5 6">NRRL B-14421</strain>
    </source>
</reference>
<feature type="transmembrane region" description="Helical" evidence="4">
    <location>
        <begin position="441"/>
        <end position="462"/>
    </location>
</feature>
<dbReference type="InterPro" id="IPR050768">
    <property type="entry name" value="UPF0353/GerABKA_families"/>
</dbReference>
<evidence type="ECO:0000256" key="3">
    <source>
        <dbReference type="SAM" id="MobiDB-lite"/>
    </source>
</evidence>
<dbReference type="RefSeq" id="WP_029193554.1">
    <property type="nucleotide sequence ID" value="NZ_JAMDMW010000133.1"/>
</dbReference>
<comment type="similarity">
    <text evidence="1">Belongs to the GerABKA family.</text>
</comment>
<evidence type="ECO:0000256" key="4">
    <source>
        <dbReference type="SAM" id="Phobius"/>
    </source>
</evidence>
<proteinExistence type="inferred from homology"/>
<feature type="region of interest" description="Disordered" evidence="3">
    <location>
        <begin position="13"/>
        <end position="34"/>
    </location>
</feature>
<evidence type="ECO:0000256" key="1">
    <source>
        <dbReference type="ARBA" id="ARBA00005278"/>
    </source>
</evidence>
<sequence length="522" mass="58174">MFKQLFGRKRLLRTPQVHNQPNTSNSDSSKPLSSSLQENLTTIQTILHHPSDLLIRHFTIGTNQYPCALVSIDGLVDIAMINEQLLSPMLHSFDHPVSSTSDLINVLKQQILTAYELETVELLDDALMAILSGDTILLLNNLSQCIIISSCGWKTRSIEEPQTESIIRGPRAGFTEDIRTNTALLRRRIKETNLVFDTYQIGQRSRREVIVTYIADIVHPDLVKEVTRRIKTIDIDDIEGSGYLEQWIADSFLSPFPLIMNTERPDRVSGALLQGRVAILVDGDPFALILPITFASSLQSPEDYYQNWLISSLTRVLRLISAFIATFLPALYIALLEFHHGMIPSKLAFSIAGAREGVPFPAVVEAFAMEFTLELLREAGLRLPKPIGQTIGIVGGLVIGESAVAAGMVSPVMVIVVAVTAISSFSLPSYSFAISLRVMRFSIMLAAAFLGLYGIILAYIMINIHLVNLKSFGVPYSTPFAPILLRDWKDLILRSPLLFVTKRPKMMQTKNEQRMKGRRNRG</sequence>
<feature type="compositionally biased region" description="Low complexity" evidence="3">
    <location>
        <begin position="24"/>
        <end position="34"/>
    </location>
</feature>
<keyword evidence="4" id="KW-0812">Transmembrane</keyword>
<protein>
    <submittedName>
        <fullName evidence="5">Spore germination protein</fullName>
    </submittedName>
</protein>
<evidence type="ECO:0000313" key="6">
    <source>
        <dbReference type="Proteomes" id="UP001527099"/>
    </source>
</evidence>
<dbReference type="PANTHER" id="PTHR22550:SF5">
    <property type="entry name" value="LEUCINE ZIPPER PROTEIN 4"/>
    <property type="match status" value="1"/>
</dbReference>
<dbReference type="PANTHER" id="PTHR22550">
    <property type="entry name" value="SPORE GERMINATION PROTEIN"/>
    <property type="match status" value="1"/>
</dbReference>
<dbReference type="PIRSF" id="PIRSF005690">
    <property type="entry name" value="GerBA"/>
    <property type="match status" value="1"/>
</dbReference>
<evidence type="ECO:0000256" key="2">
    <source>
        <dbReference type="ARBA" id="ARBA00023136"/>
    </source>
</evidence>
<keyword evidence="4" id="KW-1133">Transmembrane helix</keyword>
<comment type="caution">
    <text evidence="5">The sequence shown here is derived from an EMBL/GenBank/DDBJ whole genome shotgun (WGS) entry which is preliminary data.</text>
</comment>
<feature type="transmembrane region" description="Helical" evidence="4">
    <location>
        <begin position="316"/>
        <end position="336"/>
    </location>
</feature>
<dbReference type="Pfam" id="PF03323">
    <property type="entry name" value="GerA"/>
    <property type="match status" value="1"/>
</dbReference>
<feature type="transmembrane region" description="Helical" evidence="4">
    <location>
        <begin position="412"/>
        <end position="434"/>
    </location>
</feature>
<evidence type="ECO:0000313" key="5">
    <source>
        <dbReference type="EMBL" id="MCY9695839.1"/>
    </source>
</evidence>
<keyword evidence="6" id="KW-1185">Reference proteome</keyword>
<dbReference type="InterPro" id="IPR004995">
    <property type="entry name" value="Spore_Ger"/>
</dbReference>
<dbReference type="EMBL" id="JAMDMX010000080">
    <property type="protein sequence ID" value="MCY9695839.1"/>
    <property type="molecule type" value="Genomic_DNA"/>
</dbReference>
<dbReference type="Proteomes" id="UP001527099">
    <property type="component" value="Unassembled WGS sequence"/>
</dbReference>
<keyword evidence="2 4" id="KW-0472">Membrane</keyword>
<gene>
    <name evidence="5" type="ORF">M5X19_23450</name>
</gene>
<name>A0ABT4GI06_9BACL</name>
<accession>A0ABT4GI06</accession>